<protein>
    <recommendedName>
        <fullName evidence="1">AB hydrolase-1 domain-containing protein</fullName>
    </recommendedName>
</protein>
<name>A0A4V6DT26_9PEZI</name>
<dbReference type="Pfam" id="PF12697">
    <property type="entry name" value="Abhydrolase_6"/>
    <property type="match status" value="1"/>
</dbReference>
<dbReference type="Gene3D" id="3.40.50.1820">
    <property type="entry name" value="alpha/beta hydrolase"/>
    <property type="match status" value="1"/>
</dbReference>
<dbReference type="Proteomes" id="UP000308133">
    <property type="component" value="Unassembled WGS sequence"/>
</dbReference>
<accession>A0A4V6DT26</accession>
<evidence type="ECO:0000313" key="3">
    <source>
        <dbReference type="Proteomes" id="UP000308133"/>
    </source>
</evidence>
<proteinExistence type="predicted"/>
<gene>
    <name evidence="2" type="ORF">C1H76_8923</name>
</gene>
<dbReference type="InterPro" id="IPR029058">
    <property type="entry name" value="AB_hydrolase_fold"/>
</dbReference>
<sequence length="375" mass="41372">MAATSSSQDQAFRIVSTGCFHRALWIPQTPDHPQLRVTYATTTNFDSASLPIVLFISPMFGLRWSALHFDKLARECGVRIICVDRPGFGGSTLVHLNLRMRVWLETIPVLLEKLQVKHVNIVTHSAGTIYTLNTLCKLRWILDPKAPYVAFLAPYVPVVHSGATLPSVASKLPVAMIDSLSGVSTFVNNKIRPRASWSGGIISAAAQFAFPPSTDVPTAEPSSTTTALERYGYDKDTAETIEKLSFKYQFQESTTGANEEAKLCLRKCDEDDWGEAADYSGCIRKIAIDESTSSHGSEMARLKVEAFFAGSDVMIGKRGQQFFEQCWQREEVAGEVDFKTSAFPEADHDSVLIDHKKGALRVVFERIAALSRNSG</sequence>
<dbReference type="SUPFAM" id="SSF53474">
    <property type="entry name" value="alpha/beta-Hydrolases"/>
    <property type="match status" value="1"/>
</dbReference>
<feature type="domain" description="AB hydrolase-1" evidence="1">
    <location>
        <begin position="63"/>
        <end position="164"/>
    </location>
</feature>
<dbReference type="InterPro" id="IPR000073">
    <property type="entry name" value="AB_hydrolase_1"/>
</dbReference>
<organism evidence="2 3">
    <name type="scientific">Elsinoe australis</name>
    <dbReference type="NCBI Taxonomy" id="40998"/>
    <lineage>
        <taxon>Eukaryota</taxon>
        <taxon>Fungi</taxon>
        <taxon>Dikarya</taxon>
        <taxon>Ascomycota</taxon>
        <taxon>Pezizomycotina</taxon>
        <taxon>Dothideomycetes</taxon>
        <taxon>Dothideomycetidae</taxon>
        <taxon>Myriangiales</taxon>
        <taxon>Elsinoaceae</taxon>
        <taxon>Elsinoe</taxon>
    </lineage>
</organism>
<reference evidence="2 3" key="1">
    <citation type="submission" date="2018-02" db="EMBL/GenBank/DDBJ databases">
        <title>Draft genome sequences of Elsinoe sp., causing black scab on jojoba.</title>
        <authorList>
            <person name="Stodart B."/>
            <person name="Jeffress S."/>
            <person name="Ash G."/>
            <person name="Arun Chinnappa K."/>
        </authorList>
    </citation>
    <scope>NUCLEOTIDE SEQUENCE [LARGE SCALE GENOMIC DNA]</scope>
    <source>
        <strain evidence="2 3">Hillstone_2</strain>
    </source>
</reference>
<evidence type="ECO:0000313" key="2">
    <source>
        <dbReference type="EMBL" id="TKX19032.1"/>
    </source>
</evidence>
<dbReference type="AlphaFoldDB" id="A0A4V6DT26"/>
<comment type="caution">
    <text evidence="2">The sequence shown here is derived from an EMBL/GenBank/DDBJ whole genome shotgun (WGS) entry which is preliminary data.</text>
</comment>
<dbReference type="EMBL" id="PTQR01000123">
    <property type="protein sequence ID" value="TKX19032.1"/>
    <property type="molecule type" value="Genomic_DNA"/>
</dbReference>
<evidence type="ECO:0000259" key="1">
    <source>
        <dbReference type="Pfam" id="PF12697"/>
    </source>
</evidence>